<dbReference type="InterPro" id="IPR043128">
    <property type="entry name" value="Rev_trsase/Diguanyl_cyclase"/>
</dbReference>
<sequence>MPAQVVQDATARLLIVDDAPSNIHLLHQAVEGLGQVFFATDGESALVRALELRPNVILLDIEMPGLDGYAVFDRLKATPELQDVAVIFVTAHDRAPHERAVLDLGGVDFLHKPIDLPVARARVRTQLALQQKTRELDRARRDLAGVLDSLPGLVLELDEAGRVRFCNDRCRVWLGRPAADLLGGGIDEVLPVADRPALIEAVHSARGGGREVLELALDRDGGGGRHAQAVLVPRESGVLLLLTDITDRVFAERALAQEKERIRITLESIGDAVIATDRDGIVTFVNPIAEDMTGWLRADAVGRPIEEVMQLHDPIEKRSLVNPIRLAISEERTVGMALNCQLRRRDGRDFAVEDSAAPIRDHRGEIIGAIVVFHDVSEARAMAIKMTHLAKHDALTNLPNRILLQDRCLQAVEDARREQGRVAMLLIDLDRFLHINDAVGHAVGDQILQTVAQRLRAQLHGGGTVSRQGGDEFIVLLPGVDELEQVGMLAHQLLAVVAEPYWCEDRRYDLTASIGISIFPDDASDVETLHRHADAAMYRAKQDGRARFHFFSAEIEESLRSRHRLASDLRLALEGRQFRLHYQPQVAAGSGRIVGVEALLRWPRSGAPATSPAAFIPMAEESGLIVPLGAWVLGEACAAACRWRDAGAPTRVSVNVSAVQFLDPGWLDLVRATLARTGLTAGLLELEITEGVLARDLPRTLGIINELKAIGVSIALDDFGTGYSSLSYLKRFPIDVLKIDQSFVREMTDDPCDAAIVGAVTRMAQGLGLQLVAEGVETPAQADLLAQLGCGIMQGYRFSRPVPEEDLLRLLLHGTLTPDP</sequence>
<evidence type="ECO:0000256" key="2">
    <source>
        <dbReference type="SAM" id="Coils"/>
    </source>
</evidence>
<evidence type="ECO:0000313" key="9">
    <source>
        <dbReference type="Proteomes" id="UP001431449"/>
    </source>
</evidence>
<dbReference type="Gene3D" id="3.30.450.20">
    <property type="entry name" value="PAS domain"/>
    <property type="match status" value="2"/>
</dbReference>
<dbReference type="Gene3D" id="3.30.70.270">
    <property type="match status" value="1"/>
</dbReference>
<dbReference type="PANTHER" id="PTHR44757">
    <property type="entry name" value="DIGUANYLATE CYCLASE DGCP"/>
    <property type="match status" value="1"/>
</dbReference>
<dbReference type="RefSeq" id="WP_248210794.1">
    <property type="nucleotide sequence ID" value="NZ_JALNMH010000013.1"/>
</dbReference>
<dbReference type="SMART" id="SM00052">
    <property type="entry name" value="EAL"/>
    <property type="match status" value="1"/>
</dbReference>
<protein>
    <submittedName>
        <fullName evidence="8">EAL domain-containing protein</fullName>
    </submittedName>
</protein>
<feature type="domain" description="GGDEF" evidence="7">
    <location>
        <begin position="420"/>
        <end position="553"/>
    </location>
</feature>
<dbReference type="CDD" id="cd01949">
    <property type="entry name" value="GGDEF"/>
    <property type="match status" value="1"/>
</dbReference>
<evidence type="ECO:0000256" key="1">
    <source>
        <dbReference type="PROSITE-ProRule" id="PRU00169"/>
    </source>
</evidence>
<dbReference type="PROSITE" id="PS50883">
    <property type="entry name" value="EAL"/>
    <property type="match status" value="1"/>
</dbReference>
<reference evidence="8" key="1">
    <citation type="submission" date="2022-04" db="EMBL/GenBank/DDBJ databases">
        <title>Lysobacter sp. CAU 1642 isolated from sea sand.</title>
        <authorList>
            <person name="Kim W."/>
        </authorList>
    </citation>
    <scope>NUCLEOTIDE SEQUENCE</scope>
    <source>
        <strain evidence="8">CAU 1642</strain>
    </source>
</reference>
<dbReference type="EMBL" id="JALNMH010000013">
    <property type="protein sequence ID" value="MCK7595048.1"/>
    <property type="molecule type" value="Genomic_DNA"/>
</dbReference>
<dbReference type="Gene3D" id="3.20.20.450">
    <property type="entry name" value="EAL domain"/>
    <property type="match status" value="1"/>
</dbReference>
<keyword evidence="2" id="KW-0175">Coiled coil</keyword>
<dbReference type="SMART" id="SM00091">
    <property type="entry name" value="PAS"/>
    <property type="match status" value="2"/>
</dbReference>
<feature type="modified residue" description="4-aspartylphosphate" evidence="1">
    <location>
        <position position="60"/>
    </location>
</feature>
<dbReference type="CDD" id="cd00130">
    <property type="entry name" value="PAS"/>
    <property type="match status" value="2"/>
</dbReference>
<dbReference type="Pfam" id="PF00989">
    <property type="entry name" value="PAS"/>
    <property type="match status" value="1"/>
</dbReference>
<feature type="coiled-coil region" evidence="2">
    <location>
        <begin position="122"/>
        <end position="149"/>
    </location>
</feature>
<dbReference type="InterPro" id="IPR000160">
    <property type="entry name" value="GGDEF_dom"/>
</dbReference>
<dbReference type="Pfam" id="PF08448">
    <property type="entry name" value="PAS_4"/>
    <property type="match status" value="1"/>
</dbReference>
<dbReference type="InterPro" id="IPR000700">
    <property type="entry name" value="PAS-assoc_C"/>
</dbReference>
<evidence type="ECO:0000259" key="7">
    <source>
        <dbReference type="PROSITE" id="PS50887"/>
    </source>
</evidence>
<dbReference type="Pfam" id="PF00563">
    <property type="entry name" value="EAL"/>
    <property type="match status" value="1"/>
</dbReference>
<dbReference type="InterPro" id="IPR029787">
    <property type="entry name" value="Nucleotide_cyclase"/>
</dbReference>
<dbReference type="NCBIfam" id="TIGR00229">
    <property type="entry name" value="sensory_box"/>
    <property type="match status" value="1"/>
</dbReference>
<dbReference type="InterPro" id="IPR000014">
    <property type="entry name" value="PAS"/>
</dbReference>
<dbReference type="InterPro" id="IPR013767">
    <property type="entry name" value="PAS_fold"/>
</dbReference>
<dbReference type="InterPro" id="IPR001633">
    <property type="entry name" value="EAL_dom"/>
</dbReference>
<dbReference type="SUPFAM" id="SSF55785">
    <property type="entry name" value="PYP-like sensor domain (PAS domain)"/>
    <property type="match status" value="2"/>
</dbReference>
<dbReference type="PANTHER" id="PTHR44757:SF4">
    <property type="entry name" value="DIGUANYLATE CYCLASE DGCE-RELATED"/>
    <property type="match status" value="1"/>
</dbReference>
<dbReference type="SMART" id="SM00267">
    <property type="entry name" value="GGDEF"/>
    <property type="match status" value="1"/>
</dbReference>
<dbReference type="PROSITE" id="PS50112">
    <property type="entry name" value="PAS"/>
    <property type="match status" value="2"/>
</dbReference>
<dbReference type="SMART" id="SM00448">
    <property type="entry name" value="REC"/>
    <property type="match status" value="1"/>
</dbReference>
<keyword evidence="1" id="KW-0597">Phosphoprotein</keyword>
<feature type="domain" description="PAC" evidence="5">
    <location>
        <begin position="336"/>
        <end position="388"/>
    </location>
</feature>
<proteinExistence type="predicted"/>
<evidence type="ECO:0000259" key="4">
    <source>
        <dbReference type="PROSITE" id="PS50112"/>
    </source>
</evidence>
<dbReference type="SUPFAM" id="SSF55073">
    <property type="entry name" value="Nucleotide cyclase"/>
    <property type="match status" value="1"/>
</dbReference>
<dbReference type="InterPro" id="IPR052155">
    <property type="entry name" value="Biofilm_reg_signaling"/>
</dbReference>
<dbReference type="PROSITE" id="PS50110">
    <property type="entry name" value="RESPONSE_REGULATORY"/>
    <property type="match status" value="1"/>
</dbReference>
<dbReference type="SUPFAM" id="SSF52172">
    <property type="entry name" value="CheY-like"/>
    <property type="match status" value="1"/>
</dbReference>
<evidence type="ECO:0000259" key="5">
    <source>
        <dbReference type="PROSITE" id="PS50113"/>
    </source>
</evidence>
<dbReference type="InterPro" id="IPR013656">
    <property type="entry name" value="PAS_4"/>
</dbReference>
<feature type="domain" description="PAS" evidence="4">
    <location>
        <begin position="258"/>
        <end position="331"/>
    </location>
</feature>
<dbReference type="PROSITE" id="PS50113">
    <property type="entry name" value="PAC"/>
    <property type="match status" value="1"/>
</dbReference>
<dbReference type="Gene3D" id="3.40.50.2300">
    <property type="match status" value="1"/>
</dbReference>
<evidence type="ECO:0000259" key="3">
    <source>
        <dbReference type="PROSITE" id="PS50110"/>
    </source>
</evidence>
<gene>
    <name evidence="8" type="ORF">M0G41_15365</name>
</gene>
<dbReference type="PROSITE" id="PS50887">
    <property type="entry name" value="GGDEF"/>
    <property type="match status" value="1"/>
</dbReference>
<comment type="caution">
    <text evidence="8">The sequence shown here is derived from an EMBL/GenBank/DDBJ whole genome shotgun (WGS) entry which is preliminary data.</text>
</comment>
<dbReference type="Pfam" id="PF00072">
    <property type="entry name" value="Response_reg"/>
    <property type="match status" value="1"/>
</dbReference>
<dbReference type="InterPro" id="IPR035919">
    <property type="entry name" value="EAL_sf"/>
</dbReference>
<feature type="domain" description="Response regulatory" evidence="3">
    <location>
        <begin position="12"/>
        <end position="127"/>
    </location>
</feature>
<dbReference type="Proteomes" id="UP001431449">
    <property type="component" value="Unassembled WGS sequence"/>
</dbReference>
<organism evidence="8 9">
    <name type="scientific">Pseudomarimonas salicorniae</name>
    <dbReference type="NCBI Taxonomy" id="2933270"/>
    <lineage>
        <taxon>Bacteria</taxon>
        <taxon>Pseudomonadati</taxon>
        <taxon>Pseudomonadota</taxon>
        <taxon>Gammaproteobacteria</taxon>
        <taxon>Lysobacterales</taxon>
        <taxon>Lysobacteraceae</taxon>
        <taxon>Pseudomarimonas</taxon>
    </lineage>
</organism>
<feature type="domain" description="PAS" evidence="4">
    <location>
        <begin position="139"/>
        <end position="209"/>
    </location>
</feature>
<dbReference type="CDD" id="cd01948">
    <property type="entry name" value="EAL"/>
    <property type="match status" value="1"/>
</dbReference>
<dbReference type="SMART" id="SM00086">
    <property type="entry name" value="PAC"/>
    <property type="match status" value="2"/>
</dbReference>
<evidence type="ECO:0000259" key="6">
    <source>
        <dbReference type="PROSITE" id="PS50883"/>
    </source>
</evidence>
<dbReference type="Pfam" id="PF00990">
    <property type="entry name" value="GGDEF"/>
    <property type="match status" value="1"/>
</dbReference>
<dbReference type="NCBIfam" id="TIGR00254">
    <property type="entry name" value="GGDEF"/>
    <property type="match status" value="1"/>
</dbReference>
<keyword evidence="9" id="KW-1185">Reference proteome</keyword>
<dbReference type="SUPFAM" id="SSF141868">
    <property type="entry name" value="EAL domain-like"/>
    <property type="match status" value="1"/>
</dbReference>
<name>A0ABT0GKV2_9GAMM</name>
<feature type="domain" description="EAL" evidence="6">
    <location>
        <begin position="562"/>
        <end position="815"/>
    </location>
</feature>
<dbReference type="InterPro" id="IPR011006">
    <property type="entry name" value="CheY-like_superfamily"/>
</dbReference>
<dbReference type="InterPro" id="IPR001610">
    <property type="entry name" value="PAC"/>
</dbReference>
<dbReference type="InterPro" id="IPR035965">
    <property type="entry name" value="PAS-like_dom_sf"/>
</dbReference>
<evidence type="ECO:0000313" key="8">
    <source>
        <dbReference type="EMBL" id="MCK7595048.1"/>
    </source>
</evidence>
<accession>A0ABT0GKV2</accession>
<dbReference type="InterPro" id="IPR001789">
    <property type="entry name" value="Sig_transdc_resp-reg_receiver"/>
</dbReference>